<evidence type="ECO:0000313" key="2">
    <source>
        <dbReference type="EMBL" id="QIS04075.1"/>
    </source>
</evidence>
<dbReference type="InterPro" id="IPR024520">
    <property type="entry name" value="DUF3558"/>
</dbReference>
<evidence type="ECO:0000313" key="3">
    <source>
        <dbReference type="Proteomes" id="UP000501705"/>
    </source>
</evidence>
<proteinExistence type="predicted"/>
<organism evidence="2 3">
    <name type="scientific">Nocardia brasiliensis</name>
    <dbReference type="NCBI Taxonomy" id="37326"/>
    <lineage>
        <taxon>Bacteria</taxon>
        <taxon>Bacillati</taxon>
        <taxon>Actinomycetota</taxon>
        <taxon>Actinomycetes</taxon>
        <taxon>Mycobacteriales</taxon>
        <taxon>Nocardiaceae</taxon>
        <taxon>Nocardia</taxon>
    </lineage>
</organism>
<gene>
    <name evidence="2" type="ORF">F5X71_18650</name>
</gene>
<dbReference type="RefSeq" id="WP_167463194.1">
    <property type="nucleotide sequence ID" value="NZ_CP046171.1"/>
</dbReference>
<dbReference type="EMBL" id="CP046171">
    <property type="protein sequence ID" value="QIS04075.1"/>
    <property type="molecule type" value="Genomic_DNA"/>
</dbReference>
<protein>
    <submittedName>
        <fullName evidence="2">DUF3558 domain-containing protein</fullName>
    </submittedName>
</protein>
<dbReference type="Pfam" id="PF12079">
    <property type="entry name" value="DUF3558"/>
    <property type="match status" value="1"/>
</dbReference>
<accession>A0A6G9XT45</accession>
<sequence>MRSFAARTGGIAALALLAAGCATAAPEAVPPRAAHPYADCAPVSADQIRDAVHATALLAHHTPQACRWDAQIGAGDASVSFVFSAEDSLQQIWDRARADGFRTEHLVIAEHTFGTVTAAAFYLRNPHDLGDCGVAAAAHGSIIWRVQNRTDATTLDPCAAARQLATLMVDLSP</sequence>
<reference evidence="2 3" key="1">
    <citation type="journal article" date="2019" name="ACS Chem. Biol.">
        <title>Identification and Mobilization of a Cryptic Antibiotic Biosynthesis Gene Locus from a Human-Pathogenic Nocardia Isolate.</title>
        <authorList>
            <person name="Herisse M."/>
            <person name="Ishida K."/>
            <person name="Porter J.L."/>
            <person name="Howden B."/>
            <person name="Hertweck C."/>
            <person name="Stinear T.P."/>
            <person name="Pidot S.J."/>
        </authorList>
    </citation>
    <scope>NUCLEOTIDE SEQUENCE [LARGE SCALE GENOMIC DNA]</scope>
    <source>
        <strain evidence="2 3">AUSMDU00024985</strain>
    </source>
</reference>
<dbReference type="AlphaFoldDB" id="A0A6G9XT45"/>
<feature type="signal peptide" evidence="1">
    <location>
        <begin position="1"/>
        <end position="24"/>
    </location>
</feature>
<dbReference type="PROSITE" id="PS51257">
    <property type="entry name" value="PROKAR_LIPOPROTEIN"/>
    <property type="match status" value="1"/>
</dbReference>
<dbReference type="Proteomes" id="UP000501705">
    <property type="component" value="Chromosome"/>
</dbReference>
<evidence type="ECO:0000256" key="1">
    <source>
        <dbReference type="SAM" id="SignalP"/>
    </source>
</evidence>
<name>A0A6G9XT45_NOCBR</name>
<feature type="chain" id="PRO_5026181561" evidence="1">
    <location>
        <begin position="25"/>
        <end position="173"/>
    </location>
</feature>
<keyword evidence="1" id="KW-0732">Signal</keyword>